<dbReference type="RefSeq" id="WP_113921788.1">
    <property type="nucleotide sequence ID" value="NZ_QNRX01000026.1"/>
</dbReference>
<name>A0A366HZK1_9FIRM</name>
<accession>A0A366HZK1</accession>
<reference evidence="1 2" key="1">
    <citation type="submission" date="2018-06" db="EMBL/GenBank/DDBJ databases">
        <title>Genomic Encyclopedia of Type Strains, Phase IV (KMG-IV): sequencing the most valuable type-strain genomes for metagenomic binning, comparative biology and taxonomic classification.</title>
        <authorList>
            <person name="Goeker M."/>
        </authorList>
    </citation>
    <scope>NUCLEOTIDE SEQUENCE [LARGE SCALE GENOMIC DNA]</scope>
    <source>
        <strain evidence="1 2">DSM 22112</strain>
    </source>
</reference>
<dbReference type="EMBL" id="QNRX01000026">
    <property type="protein sequence ID" value="RBP57935.1"/>
    <property type="molecule type" value="Genomic_DNA"/>
</dbReference>
<dbReference type="OrthoDB" id="1952652at2"/>
<dbReference type="AlphaFoldDB" id="A0A366HZK1"/>
<dbReference type="Proteomes" id="UP000253490">
    <property type="component" value="Unassembled WGS sequence"/>
</dbReference>
<gene>
    <name evidence="1" type="ORF">DES36_1264</name>
</gene>
<organism evidence="1 2">
    <name type="scientific">Alkalibaculum bacchi</name>
    <dbReference type="NCBI Taxonomy" id="645887"/>
    <lineage>
        <taxon>Bacteria</taxon>
        <taxon>Bacillati</taxon>
        <taxon>Bacillota</taxon>
        <taxon>Clostridia</taxon>
        <taxon>Eubacteriales</taxon>
        <taxon>Eubacteriaceae</taxon>
        <taxon>Alkalibaculum</taxon>
    </lineage>
</organism>
<proteinExistence type="predicted"/>
<comment type="caution">
    <text evidence="1">The sequence shown here is derived from an EMBL/GenBank/DDBJ whole genome shotgun (WGS) entry which is preliminary data.</text>
</comment>
<evidence type="ECO:0000313" key="1">
    <source>
        <dbReference type="EMBL" id="RBP57935.1"/>
    </source>
</evidence>
<keyword evidence="2" id="KW-1185">Reference proteome</keyword>
<protein>
    <submittedName>
        <fullName evidence="1">Uncharacterized protein</fullName>
    </submittedName>
</protein>
<evidence type="ECO:0000313" key="2">
    <source>
        <dbReference type="Proteomes" id="UP000253490"/>
    </source>
</evidence>
<sequence>MKEKLLAMNKTDFMNKEPIYFDNIQCGFDDYHYMTLHGSEFRYKTFLKKALDLNGSDHVYVDFYYGRLEQKEKENLQSFLTQEDLQVLDFIDYDNGIYFHLTEEILPFLIKITAQEILFSTFYFTKIPCTLWGNYELKFPIFFKDTQAKRIYEELALSCGLRTLNNR</sequence>